<dbReference type="EMBL" id="ATAO01000206">
    <property type="protein sequence ID" value="EQM74893.1"/>
    <property type="molecule type" value="Genomic_DNA"/>
</dbReference>
<evidence type="ECO:0000313" key="3">
    <source>
        <dbReference type="Proteomes" id="UP000016033"/>
    </source>
</evidence>
<comment type="caution">
    <text evidence="2">The sequence shown here is derived from an EMBL/GenBank/DDBJ whole genome shotgun (WGS) entry which is preliminary data.</text>
</comment>
<gene>
    <name evidence="2" type="ORF">L687_05380</name>
</gene>
<proteinExistence type="predicted"/>
<evidence type="ECO:0000259" key="1">
    <source>
        <dbReference type="Pfam" id="PF00149"/>
    </source>
</evidence>
<feature type="domain" description="Calcineurin-like phosphoesterase" evidence="1">
    <location>
        <begin position="3"/>
        <end position="165"/>
    </location>
</feature>
<evidence type="ECO:0000313" key="2">
    <source>
        <dbReference type="EMBL" id="EQM74893.1"/>
    </source>
</evidence>
<dbReference type="InterPro" id="IPR004843">
    <property type="entry name" value="Calcineurin-like_PHP"/>
</dbReference>
<dbReference type="RefSeq" id="WP_021200985.1">
    <property type="nucleotide sequence ID" value="NZ_ATAO01000206.1"/>
</dbReference>
<dbReference type="Pfam" id="PF00149">
    <property type="entry name" value="Metallophos"/>
    <property type="match status" value="1"/>
</dbReference>
<dbReference type="GO" id="GO:0016787">
    <property type="term" value="F:hydrolase activity"/>
    <property type="evidence" value="ECO:0007669"/>
    <property type="project" value="InterPro"/>
</dbReference>
<accession>T5KJI2</accession>
<sequence length="228" mass="25784">MSRILYTSDPHLSHEFLARLRGFLTSTGDGDVSAHDAWYRQMWCSQVTKRDTVYILGDLTVGGAARVDAVLAFMRDLPGSKHFISGNHDIVHPYERGSIRAQRQWLETFESVQAFGVRRLDVHGVRRHVALSHFPYTGDHTREDRFDAWRLKDTGQWLLHGHTHDRSQRVHGRQVHVGLDAWGRLVEESEIASLIAAAESGELVEQEGEYVAGSRRIAFAPMTGADQT</sequence>
<reference evidence="2 3" key="1">
    <citation type="journal article" date="2013" name="Genome Announc.">
        <title>Whole-genome sequences of five oyster-associated bacteria show potential for crude oil hydrocarbon degradation.</title>
        <authorList>
            <person name="Chauhan A."/>
            <person name="Green S."/>
            <person name="Pathak A."/>
            <person name="Thomas J."/>
            <person name="Venkatramanan R."/>
        </authorList>
    </citation>
    <scope>NUCLEOTIDE SEQUENCE [LARGE SCALE GENOMIC DNA]</scope>
    <source>
        <strain evidence="2 3">MF109</strain>
    </source>
</reference>
<dbReference type="AlphaFoldDB" id="T5KJI2"/>
<dbReference type="PATRIC" id="fig|1333857.3.peg.3049"/>
<name>T5KJI2_MICMQ</name>
<protein>
    <recommendedName>
        <fullName evidence="1">Calcineurin-like phosphoesterase domain-containing protein</fullName>
    </recommendedName>
</protein>
<organism evidence="2 3">
    <name type="scientific">Microbacterium maritypicum MF109</name>
    <dbReference type="NCBI Taxonomy" id="1333857"/>
    <lineage>
        <taxon>Bacteria</taxon>
        <taxon>Bacillati</taxon>
        <taxon>Actinomycetota</taxon>
        <taxon>Actinomycetes</taxon>
        <taxon>Micrococcales</taxon>
        <taxon>Microbacteriaceae</taxon>
        <taxon>Microbacterium</taxon>
    </lineage>
</organism>
<dbReference type="Gene3D" id="3.60.21.10">
    <property type="match status" value="1"/>
</dbReference>
<dbReference type="Proteomes" id="UP000016033">
    <property type="component" value="Unassembled WGS sequence"/>
</dbReference>
<dbReference type="SUPFAM" id="SSF56300">
    <property type="entry name" value="Metallo-dependent phosphatases"/>
    <property type="match status" value="1"/>
</dbReference>
<dbReference type="InterPro" id="IPR029052">
    <property type="entry name" value="Metallo-depent_PP-like"/>
</dbReference>